<dbReference type="Proteomes" id="UP001461341">
    <property type="component" value="Chromosome"/>
</dbReference>
<dbReference type="SUPFAM" id="SSF56214">
    <property type="entry name" value="4'-phosphopantetheinyl transferase"/>
    <property type="match status" value="1"/>
</dbReference>
<proteinExistence type="predicted"/>
<feature type="domain" description="4'-phosphopantetheinyl transferase" evidence="2">
    <location>
        <begin position="4"/>
        <end position="91"/>
    </location>
</feature>
<organism evidence="3 4">
    <name type="scientific">Thermatribacter velox</name>
    <dbReference type="NCBI Taxonomy" id="3039681"/>
    <lineage>
        <taxon>Bacteria</taxon>
        <taxon>Pseudomonadati</taxon>
        <taxon>Atribacterota</taxon>
        <taxon>Atribacteria</taxon>
        <taxon>Atribacterales</taxon>
        <taxon>Thermatribacteraceae</taxon>
        <taxon>Thermatribacter</taxon>
    </lineage>
</organism>
<evidence type="ECO:0000259" key="2">
    <source>
        <dbReference type="Pfam" id="PF01648"/>
    </source>
</evidence>
<reference evidence="3 4" key="1">
    <citation type="submission" date="2023-03" db="EMBL/GenBank/DDBJ databases">
        <title>Novel Species.</title>
        <authorList>
            <person name="Ma S."/>
        </authorList>
    </citation>
    <scope>NUCLEOTIDE SEQUENCE [LARGE SCALE GENOMIC DNA]</scope>
    <source>
        <strain evidence="3 4">B11</strain>
    </source>
</reference>
<keyword evidence="1 3" id="KW-0808">Transferase</keyword>
<protein>
    <submittedName>
        <fullName evidence="3">4'-phosphopantetheinyl transferase superfamily protein</fullName>
    </submittedName>
</protein>
<evidence type="ECO:0000256" key="1">
    <source>
        <dbReference type="ARBA" id="ARBA00022679"/>
    </source>
</evidence>
<dbReference type="EMBL" id="CP121689">
    <property type="protein sequence ID" value="WZL75238.1"/>
    <property type="molecule type" value="Genomic_DNA"/>
</dbReference>
<accession>A0ABZ2YA96</accession>
<dbReference type="GO" id="GO:0016740">
    <property type="term" value="F:transferase activity"/>
    <property type="evidence" value="ECO:0007669"/>
    <property type="project" value="UniProtKB-KW"/>
</dbReference>
<evidence type="ECO:0000313" key="4">
    <source>
        <dbReference type="Proteomes" id="UP001461341"/>
    </source>
</evidence>
<dbReference type="InterPro" id="IPR037143">
    <property type="entry name" value="4-PPantetheinyl_Trfase_dom_sf"/>
</dbReference>
<dbReference type="RefSeq" id="WP_369017384.1">
    <property type="nucleotide sequence ID" value="NZ_CP121689.1"/>
</dbReference>
<evidence type="ECO:0000313" key="3">
    <source>
        <dbReference type="EMBL" id="WZL75238.1"/>
    </source>
</evidence>
<dbReference type="InterPro" id="IPR008278">
    <property type="entry name" value="4-PPantetheinyl_Trfase_dom"/>
</dbReference>
<gene>
    <name evidence="3" type="ORF">QBE54_06445</name>
</gene>
<sequence length="125" mass="14318">MDLVDIERVKEAFLKFGSRFLEKLFNEEELHYYTPKRLLEGVATLFASKEAVKKLYLQKDINPGWKDIFILHDHKRKIAVKISSKVPPVFEKICLSVTHTPKEVCAVAVGFCFEEAKAKNASGDF</sequence>
<name>A0ABZ2YA96_9BACT</name>
<dbReference type="Pfam" id="PF01648">
    <property type="entry name" value="ACPS"/>
    <property type="match status" value="1"/>
</dbReference>
<dbReference type="Gene3D" id="3.90.470.20">
    <property type="entry name" value="4'-phosphopantetheinyl transferase domain"/>
    <property type="match status" value="1"/>
</dbReference>
<keyword evidence="4" id="KW-1185">Reference proteome</keyword>